<dbReference type="EMBL" id="BTRK01000003">
    <property type="protein sequence ID" value="GMR43933.1"/>
    <property type="molecule type" value="Genomic_DNA"/>
</dbReference>
<dbReference type="Pfam" id="PF00632">
    <property type="entry name" value="HECT"/>
    <property type="match status" value="1"/>
</dbReference>
<dbReference type="Gene3D" id="3.30.2160.10">
    <property type="entry name" value="Hect, E3 ligase catalytic domain"/>
    <property type="match status" value="1"/>
</dbReference>
<dbReference type="SUPFAM" id="SSF51045">
    <property type="entry name" value="WW domain"/>
    <property type="match status" value="1"/>
</dbReference>
<dbReference type="SUPFAM" id="SSF56204">
    <property type="entry name" value="Hect, E3 ligase catalytic domain"/>
    <property type="match status" value="1"/>
</dbReference>
<comment type="pathway">
    <text evidence="2">Protein modification; protein ubiquitination.</text>
</comment>
<evidence type="ECO:0000256" key="5">
    <source>
        <dbReference type="ARBA" id="ARBA00022737"/>
    </source>
</evidence>
<dbReference type="FunFam" id="3.30.2410.10:FF:000001">
    <property type="entry name" value="E3 ubiquitin-protein ligase NEDD4-like"/>
    <property type="match status" value="1"/>
</dbReference>
<feature type="region of interest" description="Disordered" evidence="9">
    <location>
        <begin position="214"/>
        <end position="244"/>
    </location>
</feature>
<evidence type="ECO:0000256" key="6">
    <source>
        <dbReference type="ARBA" id="ARBA00022786"/>
    </source>
</evidence>
<evidence type="ECO:0000256" key="8">
    <source>
        <dbReference type="PROSITE-ProRule" id="PRU00104"/>
    </source>
</evidence>
<feature type="region of interest" description="Disordered" evidence="9">
    <location>
        <begin position="296"/>
        <end position="318"/>
    </location>
</feature>
<dbReference type="InterPro" id="IPR000569">
    <property type="entry name" value="HECT_dom"/>
</dbReference>
<reference evidence="13" key="1">
    <citation type="submission" date="2022-10" db="EMBL/GenBank/DDBJ databases">
        <title>Genome assembly of Pristionchus species.</title>
        <authorList>
            <person name="Yoshida K."/>
            <person name="Sommer R.J."/>
        </authorList>
    </citation>
    <scope>NUCLEOTIDE SEQUENCE [LARGE SCALE GENOMIC DNA]</scope>
    <source>
        <strain evidence="13">RS5460</strain>
    </source>
</reference>
<dbReference type="InterPro" id="IPR050409">
    <property type="entry name" value="E3_ubiq-protein_ligase"/>
</dbReference>
<dbReference type="GO" id="GO:0006511">
    <property type="term" value="P:ubiquitin-dependent protein catabolic process"/>
    <property type="evidence" value="ECO:0007669"/>
    <property type="project" value="InterPro"/>
</dbReference>
<evidence type="ECO:0000256" key="3">
    <source>
        <dbReference type="ARBA" id="ARBA00012485"/>
    </source>
</evidence>
<sequence length="700" mass="79903">MHSSIASSSSSESASSSGISSGSNQSALSLIRARLDAPLPDGWECRVDWHGRIFYIDHKRKKTSWRRPEVPVEAEDENPAKRVDATSTPSKIYHPSRRTINSAMNSDEPIAMRFLKREDFMVLLHANQQALRLYHSSRVVKHIIHRIRKNDSISLALFEQNADFVQFVNLFADTTQRLPEHWQSVGGNPTVFINHSSRCTTLLDPRLPLLSSSCTRHQRRTRSAPPRQKDGIRDQNGNNILSSTRTDEIAAAVERRRPELASRLRRKLRILERWGDAGLARLVNDIDVATALSLLETGDDSGKGPSTSSSSNMGRPDQEEIDEKVAHFYASLQRSGYGAGPSKLRLRFSRESLLHDAYDQILAADVNQLRRAKLTISFDDEDGLDYGGPSRELFFLLSRELFNPYYGLFEYTAPDRYIVGISPMSAFVDNSQSWMELAGRVLGLALVHRCLIDTFFTRTFYKMLLELPITLEDLESVDAEFCRSLKWIRENKISEEHGFTFSATQEIAGEVTEKELLPNGKELAVTDANKEEFIQLMLRWRVERGIQPQARALLRGLHQIIHRDFLRVFSVEQLELVLAGSVEVDLDDWQTWTEYKGGYSEHHVVIRWFWDTVEEMSNADRLKLLQFVTGTASVPYEGFRALRGSTGLKKFTIERWGESFSLPRAHTCFNRLDLPYYPSRKTLRKKLMMALNEGIAYAIE</sequence>
<keyword evidence="6 8" id="KW-0833">Ubl conjugation pathway</keyword>
<dbReference type="PROSITE" id="PS50020">
    <property type="entry name" value="WW_DOMAIN_2"/>
    <property type="match status" value="1"/>
</dbReference>
<evidence type="ECO:0000313" key="12">
    <source>
        <dbReference type="EMBL" id="GMR43933.1"/>
    </source>
</evidence>
<feature type="domain" description="HECT" evidence="11">
    <location>
        <begin position="365"/>
        <end position="700"/>
    </location>
</feature>
<evidence type="ECO:0000256" key="9">
    <source>
        <dbReference type="SAM" id="MobiDB-lite"/>
    </source>
</evidence>
<dbReference type="InterPro" id="IPR035983">
    <property type="entry name" value="Hect_E3_ubiquitin_ligase"/>
</dbReference>
<keyword evidence="13" id="KW-1185">Reference proteome</keyword>
<dbReference type="CDD" id="cd00201">
    <property type="entry name" value="WW"/>
    <property type="match status" value="1"/>
</dbReference>
<comment type="caution">
    <text evidence="12">The sequence shown here is derived from an EMBL/GenBank/DDBJ whole genome shotgun (WGS) entry which is preliminary data.</text>
</comment>
<comment type="catalytic activity">
    <reaction evidence="1">
        <text>S-ubiquitinyl-[E2 ubiquitin-conjugating enzyme]-L-cysteine + [acceptor protein]-L-lysine = [E2 ubiquitin-conjugating enzyme]-L-cysteine + N(6)-ubiquitinyl-[acceptor protein]-L-lysine.</text>
        <dbReference type="EC" id="2.3.2.26"/>
    </reaction>
</comment>
<dbReference type="GO" id="GO:0048814">
    <property type="term" value="P:regulation of dendrite morphogenesis"/>
    <property type="evidence" value="ECO:0007669"/>
    <property type="project" value="TreeGrafter"/>
</dbReference>
<dbReference type="GO" id="GO:0005737">
    <property type="term" value="C:cytoplasm"/>
    <property type="evidence" value="ECO:0007669"/>
    <property type="project" value="UniProtKB-ARBA"/>
</dbReference>
<protein>
    <recommendedName>
        <fullName evidence="3">HECT-type E3 ubiquitin transferase</fullName>
        <ecNumber evidence="3">2.3.2.26</ecNumber>
    </recommendedName>
</protein>
<accession>A0AAN4ZSC8</accession>
<evidence type="ECO:0000259" key="11">
    <source>
        <dbReference type="PROSITE" id="PS50237"/>
    </source>
</evidence>
<evidence type="ECO:0000256" key="2">
    <source>
        <dbReference type="ARBA" id="ARBA00004906"/>
    </source>
</evidence>
<organism evidence="12 13">
    <name type="scientific">Pristionchus mayeri</name>
    <dbReference type="NCBI Taxonomy" id="1317129"/>
    <lineage>
        <taxon>Eukaryota</taxon>
        <taxon>Metazoa</taxon>
        <taxon>Ecdysozoa</taxon>
        <taxon>Nematoda</taxon>
        <taxon>Chromadorea</taxon>
        <taxon>Rhabditida</taxon>
        <taxon>Rhabditina</taxon>
        <taxon>Diplogasteromorpha</taxon>
        <taxon>Diplogasteroidea</taxon>
        <taxon>Neodiplogasteridae</taxon>
        <taxon>Pristionchus</taxon>
    </lineage>
</organism>
<evidence type="ECO:0000313" key="13">
    <source>
        <dbReference type="Proteomes" id="UP001328107"/>
    </source>
</evidence>
<evidence type="ECO:0000256" key="4">
    <source>
        <dbReference type="ARBA" id="ARBA00022679"/>
    </source>
</evidence>
<dbReference type="PIRSF" id="PIRSF001569">
    <property type="entry name" value="E3_ub_ligase_SMURF1"/>
    <property type="match status" value="1"/>
</dbReference>
<evidence type="ECO:0000259" key="10">
    <source>
        <dbReference type="PROSITE" id="PS50020"/>
    </source>
</evidence>
<feature type="domain" description="WW" evidence="10">
    <location>
        <begin position="37"/>
        <end position="70"/>
    </location>
</feature>
<evidence type="ECO:0000256" key="7">
    <source>
        <dbReference type="PIRSR" id="PIRSR001569-1"/>
    </source>
</evidence>
<feature type="region of interest" description="Disordered" evidence="9">
    <location>
        <begin position="65"/>
        <end position="94"/>
    </location>
</feature>
<dbReference type="AlphaFoldDB" id="A0AAN4ZSC8"/>
<dbReference type="InterPro" id="IPR001202">
    <property type="entry name" value="WW_dom"/>
</dbReference>
<dbReference type="InterPro" id="IPR036020">
    <property type="entry name" value="WW_dom_sf"/>
</dbReference>
<feature type="compositionally biased region" description="Polar residues" evidence="9">
    <location>
        <begin position="235"/>
        <end position="244"/>
    </location>
</feature>
<dbReference type="Gene3D" id="3.30.2410.10">
    <property type="entry name" value="Hect, E3 ligase catalytic domain"/>
    <property type="match status" value="1"/>
</dbReference>
<dbReference type="SMART" id="SM00119">
    <property type="entry name" value="HECTc"/>
    <property type="match status" value="1"/>
</dbReference>
<gene>
    <name evidence="12" type="ORF">PMAYCL1PPCAC_14128</name>
</gene>
<dbReference type="GO" id="GO:0045879">
    <property type="term" value="P:negative regulation of smoothened signaling pathway"/>
    <property type="evidence" value="ECO:0007669"/>
    <property type="project" value="UniProtKB-ARBA"/>
</dbReference>
<dbReference type="Pfam" id="PF18436">
    <property type="entry name" value="HECW1_helix"/>
    <property type="match status" value="1"/>
</dbReference>
<dbReference type="InterPro" id="IPR040524">
    <property type="entry name" value="HECW1_helix"/>
</dbReference>
<dbReference type="Pfam" id="PF00397">
    <property type="entry name" value="WW"/>
    <property type="match status" value="1"/>
</dbReference>
<dbReference type="Proteomes" id="UP001328107">
    <property type="component" value="Unassembled WGS sequence"/>
</dbReference>
<keyword evidence="4" id="KW-0808">Transferase</keyword>
<feature type="active site" description="Glycyl thioester intermediate" evidence="7 8">
    <location>
        <position position="668"/>
    </location>
</feature>
<dbReference type="PROSITE" id="PS50237">
    <property type="entry name" value="HECT"/>
    <property type="match status" value="1"/>
</dbReference>
<dbReference type="GO" id="GO:0048260">
    <property type="term" value="P:positive regulation of receptor-mediated endocytosis"/>
    <property type="evidence" value="ECO:0007669"/>
    <property type="project" value="UniProtKB-ARBA"/>
</dbReference>
<evidence type="ECO:0000256" key="1">
    <source>
        <dbReference type="ARBA" id="ARBA00000885"/>
    </source>
</evidence>
<dbReference type="FunFam" id="3.30.2160.10:FF:000001">
    <property type="entry name" value="E3 ubiquitin-protein ligase NEDD4-like"/>
    <property type="match status" value="1"/>
</dbReference>
<dbReference type="Gene3D" id="2.20.70.10">
    <property type="match status" value="1"/>
</dbReference>
<keyword evidence="5" id="KW-0677">Repeat</keyword>
<dbReference type="Gene3D" id="3.90.1750.10">
    <property type="entry name" value="Hect, E3 ligase catalytic domains"/>
    <property type="match status" value="1"/>
</dbReference>
<dbReference type="InterPro" id="IPR024928">
    <property type="entry name" value="E3_ub_ligase_SMURF1"/>
</dbReference>
<dbReference type="CDD" id="cd00078">
    <property type="entry name" value="HECTc"/>
    <property type="match status" value="1"/>
</dbReference>
<dbReference type="SMART" id="SM00456">
    <property type="entry name" value="WW"/>
    <property type="match status" value="1"/>
</dbReference>
<dbReference type="EC" id="2.3.2.26" evidence="3"/>
<proteinExistence type="predicted"/>
<dbReference type="PANTHER" id="PTHR11254:SF320">
    <property type="entry name" value="HECT-TYPE E3 UBIQUITIN TRANSFERASE"/>
    <property type="match status" value="1"/>
</dbReference>
<dbReference type="GO" id="GO:0016567">
    <property type="term" value="P:protein ubiquitination"/>
    <property type="evidence" value="ECO:0007669"/>
    <property type="project" value="TreeGrafter"/>
</dbReference>
<feature type="region of interest" description="Disordered" evidence="9">
    <location>
        <begin position="1"/>
        <end position="23"/>
    </location>
</feature>
<dbReference type="GO" id="GO:0061630">
    <property type="term" value="F:ubiquitin protein ligase activity"/>
    <property type="evidence" value="ECO:0007669"/>
    <property type="project" value="UniProtKB-EC"/>
</dbReference>
<dbReference type="FunFam" id="3.90.1750.10:FF:000079">
    <property type="entry name" value="E3 ubiquitin-protein ligase"/>
    <property type="match status" value="1"/>
</dbReference>
<name>A0AAN4ZSC8_9BILA</name>
<dbReference type="PANTHER" id="PTHR11254">
    <property type="entry name" value="HECT DOMAIN UBIQUITIN-PROTEIN LIGASE"/>
    <property type="match status" value="1"/>
</dbReference>